<dbReference type="STRING" id="871741.SAMN05192570_0537"/>
<protein>
    <submittedName>
        <fullName evidence="3">Uncharacterized conserved protein YndB, AHSA1/START domain</fullName>
    </submittedName>
</protein>
<evidence type="ECO:0000256" key="1">
    <source>
        <dbReference type="ARBA" id="ARBA00006817"/>
    </source>
</evidence>
<dbReference type="InterPro" id="IPR023393">
    <property type="entry name" value="START-like_dom_sf"/>
</dbReference>
<comment type="similarity">
    <text evidence="1">Belongs to the AHA1 family.</text>
</comment>
<accession>A0A1I6NUZ4</accession>
<dbReference type="CDD" id="cd08900">
    <property type="entry name" value="SRPBCC_CalC_Aha1-like_7"/>
    <property type="match status" value="1"/>
</dbReference>
<keyword evidence="4" id="KW-1185">Reference proteome</keyword>
<gene>
    <name evidence="3" type="ORF">SAMN05192570_0537</name>
</gene>
<proteinExistence type="inferred from homology"/>
<dbReference type="Gene3D" id="3.30.530.20">
    <property type="match status" value="1"/>
</dbReference>
<evidence type="ECO:0000259" key="2">
    <source>
        <dbReference type="Pfam" id="PF08327"/>
    </source>
</evidence>
<evidence type="ECO:0000313" key="3">
    <source>
        <dbReference type="EMBL" id="SFS31678.1"/>
    </source>
</evidence>
<sequence>MTDPLAHGMFTLERRYEASPARVFRAWSDPDAFRRWFVESPGATILDWRHDLRIGAHGGGRYRFGGPETPVGFNETVFLDLAENSRIILAYVMGRELGDDLRRESASLATVELFPDGDGTRLIYTEQGVYYGDDGGDHIPLRKEGCAEMLENLARELETHR</sequence>
<name>A0A1I6NUZ4_9CAUL</name>
<dbReference type="RefSeq" id="WP_092306482.1">
    <property type="nucleotide sequence ID" value="NZ_FOZV01000001.1"/>
</dbReference>
<evidence type="ECO:0000313" key="4">
    <source>
        <dbReference type="Proteomes" id="UP000198788"/>
    </source>
</evidence>
<dbReference type="OrthoDB" id="9803476at2"/>
<dbReference type="EMBL" id="FOZV01000001">
    <property type="protein sequence ID" value="SFS31678.1"/>
    <property type="molecule type" value="Genomic_DNA"/>
</dbReference>
<feature type="domain" description="Activator of Hsp90 ATPase homologue 1/2-like C-terminal" evidence="2">
    <location>
        <begin position="18"/>
        <end position="158"/>
    </location>
</feature>
<dbReference type="Proteomes" id="UP000198788">
    <property type="component" value="Unassembled WGS sequence"/>
</dbReference>
<dbReference type="AlphaFoldDB" id="A0A1I6NUZ4"/>
<dbReference type="SUPFAM" id="SSF55961">
    <property type="entry name" value="Bet v1-like"/>
    <property type="match status" value="1"/>
</dbReference>
<reference evidence="4" key="1">
    <citation type="submission" date="2016-10" db="EMBL/GenBank/DDBJ databases">
        <authorList>
            <person name="Varghese N."/>
            <person name="Submissions S."/>
        </authorList>
    </citation>
    <scope>NUCLEOTIDE SEQUENCE [LARGE SCALE GENOMIC DNA]</scope>
    <source>
        <strain evidence="4">CGMCC 1.10683</strain>
    </source>
</reference>
<dbReference type="InterPro" id="IPR013538">
    <property type="entry name" value="ASHA1/2-like_C"/>
</dbReference>
<dbReference type="Pfam" id="PF08327">
    <property type="entry name" value="AHSA1"/>
    <property type="match status" value="1"/>
</dbReference>
<organism evidence="3 4">
    <name type="scientific">Brevundimonas viscosa</name>
    <dbReference type="NCBI Taxonomy" id="871741"/>
    <lineage>
        <taxon>Bacteria</taxon>
        <taxon>Pseudomonadati</taxon>
        <taxon>Pseudomonadota</taxon>
        <taxon>Alphaproteobacteria</taxon>
        <taxon>Caulobacterales</taxon>
        <taxon>Caulobacteraceae</taxon>
        <taxon>Brevundimonas</taxon>
    </lineage>
</organism>